<dbReference type="RefSeq" id="WP_109922281.1">
    <property type="nucleotide sequence ID" value="NZ_QGLF01000004.1"/>
</dbReference>
<dbReference type="InterPro" id="IPR023631">
    <property type="entry name" value="Amidase_dom"/>
</dbReference>
<dbReference type="OrthoDB" id="9811471at2"/>
<dbReference type="PANTHER" id="PTHR11895:SF7">
    <property type="entry name" value="GLUTAMYL-TRNA(GLN) AMIDOTRANSFERASE SUBUNIT A, MITOCHONDRIAL"/>
    <property type="match status" value="1"/>
</dbReference>
<comment type="similarity">
    <text evidence="1">Belongs to the amidase family.</text>
</comment>
<evidence type="ECO:0000313" key="3">
    <source>
        <dbReference type="EMBL" id="PWR20067.1"/>
    </source>
</evidence>
<feature type="domain" description="Amidase" evidence="2">
    <location>
        <begin position="34"/>
        <end position="453"/>
    </location>
</feature>
<dbReference type="PANTHER" id="PTHR11895">
    <property type="entry name" value="TRANSAMIDASE"/>
    <property type="match status" value="1"/>
</dbReference>
<accession>A0A317DZ54</accession>
<dbReference type="InterPro" id="IPR020556">
    <property type="entry name" value="Amidase_CS"/>
</dbReference>
<protein>
    <submittedName>
        <fullName evidence="3">Amidase</fullName>
    </submittedName>
</protein>
<evidence type="ECO:0000259" key="2">
    <source>
        <dbReference type="Pfam" id="PF01425"/>
    </source>
</evidence>
<sequence length="475" mass="49531">MQVSEYLAEDGVGLGRLVARGEVTALELAEIAIGLIEKHNPALNGVVQKAYDMARKAAAAGLPAGPFAGVPLLLKDINALCVGLSTRQASRLFDGAMDDHDSELTTRFKAAGFNILAKTNAPEFGILPTTESLYYGPARNPWNTAHSTGGSSGGSAAMVAAGCVPVGHANDGGGSIRIPASACGLVGLKPTRARTPLGPDLGDALGGLVCDHVVSRTVRDTAVALDALAGPDIGDPYWAPPPKRPFAQALEGVKRPLRVALGTTDFLGNPLHPECLEAVQKTGKALEALGHHVEDGVPAAPAELVSQAFMTLWTAGMAALAQVAPMQGGGIAGPDTLEPMTWALVEKASRTTAAEYVIAQVTLQRISRFIAQFFEGIDVLVTTTLTRPPVEIGFFDVTSPDFEGTLHKAAEYVNTPVFNFTGQPAISLPLHQSADGLPVGVQIVGRFGDEDTLIALGADLERALPWAGRKPPIWG</sequence>
<dbReference type="InterPro" id="IPR036928">
    <property type="entry name" value="AS_sf"/>
</dbReference>
<dbReference type="Gene3D" id="3.90.1300.10">
    <property type="entry name" value="Amidase signature (AS) domain"/>
    <property type="match status" value="1"/>
</dbReference>
<comment type="caution">
    <text evidence="3">The sequence shown here is derived from an EMBL/GenBank/DDBJ whole genome shotgun (WGS) entry which is preliminary data.</text>
</comment>
<dbReference type="GO" id="GO:0003824">
    <property type="term" value="F:catalytic activity"/>
    <property type="evidence" value="ECO:0007669"/>
    <property type="project" value="InterPro"/>
</dbReference>
<name>A0A317DZ54_9PROT</name>
<evidence type="ECO:0000313" key="4">
    <source>
        <dbReference type="Proteomes" id="UP000246077"/>
    </source>
</evidence>
<dbReference type="EMBL" id="QGLF01000004">
    <property type="protein sequence ID" value="PWR20067.1"/>
    <property type="molecule type" value="Genomic_DNA"/>
</dbReference>
<dbReference type="Proteomes" id="UP000246077">
    <property type="component" value="Unassembled WGS sequence"/>
</dbReference>
<dbReference type="PROSITE" id="PS00571">
    <property type="entry name" value="AMIDASES"/>
    <property type="match status" value="1"/>
</dbReference>
<dbReference type="SUPFAM" id="SSF75304">
    <property type="entry name" value="Amidase signature (AS) enzymes"/>
    <property type="match status" value="1"/>
</dbReference>
<keyword evidence="4" id="KW-1185">Reference proteome</keyword>
<gene>
    <name evidence="3" type="ORF">DKG75_16660</name>
</gene>
<reference evidence="4" key="1">
    <citation type="submission" date="2018-05" db="EMBL/GenBank/DDBJ databases">
        <title>Zavarzinia sp. HR-AS.</title>
        <authorList>
            <person name="Lee Y."/>
            <person name="Jeon C.O."/>
        </authorList>
    </citation>
    <scope>NUCLEOTIDE SEQUENCE [LARGE SCALE GENOMIC DNA]</scope>
    <source>
        <strain evidence="4">DSM 1231</strain>
    </source>
</reference>
<evidence type="ECO:0000256" key="1">
    <source>
        <dbReference type="ARBA" id="ARBA00009199"/>
    </source>
</evidence>
<dbReference type="InterPro" id="IPR000120">
    <property type="entry name" value="Amidase"/>
</dbReference>
<organism evidence="3 4">
    <name type="scientific">Zavarzinia compransoris</name>
    <dbReference type="NCBI Taxonomy" id="1264899"/>
    <lineage>
        <taxon>Bacteria</taxon>
        <taxon>Pseudomonadati</taxon>
        <taxon>Pseudomonadota</taxon>
        <taxon>Alphaproteobacteria</taxon>
        <taxon>Rhodospirillales</taxon>
        <taxon>Zavarziniaceae</taxon>
        <taxon>Zavarzinia</taxon>
    </lineage>
</organism>
<proteinExistence type="inferred from homology"/>
<dbReference type="AlphaFoldDB" id="A0A317DZ54"/>
<dbReference type="Pfam" id="PF01425">
    <property type="entry name" value="Amidase"/>
    <property type="match status" value="1"/>
</dbReference>